<accession>A0A2N9GLC0</accession>
<feature type="compositionally biased region" description="Acidic residues" evidence="1">
    <location>
        <begin position="51"/>
        <end position="62"/>
    </location>
</feature>
<evidence type="ECO:0000256" key="1">
    <source>
        <dbReference type="SAM" id="MobiDB-lite"/>
    </source>
</evidence>
<protein>
    <submittedName>
        <fullName evidence="2">Uncharacterized protein</fullName>
    </submittedName>
</protein>
<evidence type="ECO:0000313" key="2">
    <source>
        <dbReference type="EMBL" id="SPD00303.1"/>
    </source>
</evidence>
<organism evidence="2">
    <name type="scientific">Fagus sylvatica</name>
    <name type="common">Beechnut</name>
    <dbReference type="NCBI Taxonomy" id="28930"/>
    <lineage>
        <taxon>Eukaryota</taxon>
        <taxon>Viridiplantae</taxon>
        <taxon>Streptophyta</taxon>
        <taxon>Embryophyta</taxon>
        <taxon>Tracheophyta</taxon>
        <taxon>Spermatophyta</taxon>
        <taxon>Magnoliopsida</taxon>
        <taxon>eudicotyledons</taxon>
        <taxon>Gunneridae</taxon>
        <taxon>Pentapetalae</taxon>
        <taxon>rosids</taxon>
        <taxon>fabids</taxon>
        <taxon>Fagales</taxon>
        <taxon>Fagaceae</taxon>
        <taxon>Fagus</taxon>
    </lineage>
</organism>
<proteinExistence type="predicted"/>
<gene>
    <name evidence="2" type="ORF">FSB_LOCUS28185</name>
</gene>
<dbReference type="EMBL" id="OIVN01002070">
    <property type="protein sequence ID" value="SPD00303.1"/>
    <property type="molecule type" value="Genomic_DNA"/>
</dbReference>
<dbReference type="AlphaFoldDB" id="A0A2N9GLC0"/>
<sequence length="76" mass="7990">MPFGIFTGEHLDRFVLVGDFDSGPGGWGLWRWKGIRGGLGLGLVPGGGGGGEEDEKEEETDDNYGGCKISGFERGG</sequence>
<reference evidence="2" key="1">
    <citation type="submission" date="2018-02" db="EMBL/GenBank/DDBJ databases">
        <authorList>
            <person name="Cohen D.B."/>
            <person name="Kent A.D."/>
        </authorList>
    </citation>
    <scope>NUCLEOTIDE SEQUENCE</scope>
</reference>
<feature type="region of interest" description="Disordered" evidence="1">
    <location>
        <begin position="44"/>
        <end position="76"/>
    </location>
</feature>
<name>A0A2N9GLC0_FAGSY</name>